<comment type="caution">
    <text evidence="1">The sequence shown here is derived from an EMBL/GenBank/DDBJ whole genome shotgun (WGS) entry which is preliminary data.</text>
</comment>
<dbReference type="Proteomes" id="UP000828048">
    <property type="component" value="Chromosome 11"/>
</dbReference>
<name>A0ACB7YLX3_9ERIC</name>
<protein>
    <submittedName>
        <fullName evidence="1">Uncharacterized protein</fullName>
    </submittedName>
</protein>
<evidence type="ECO:0000313" key="1">
    <source>
        <dbReference type="EMBL" id="KAH7853830.1"/>
    </source>
</evidence>
<reference evidence="1 2" key="1">
    <citation type="journal article" date="2021" name="Hortic Res">
        <title>High-quality reference genome and annotation aids understanding of berry development for evergreen blueberry (Vaccinium darrowii).</title>
        <authorList>
            <person name="Yu J."/>
            <person name="Hulse-Kemp A.M."/>
            <person name="Babiker E."/>
            <person name="Staton M."/>
        </authorList>
    </citation>
    <scope>NUCLEOTIDE SEQUENCE [LARGE SCALE GENOMIC DNA]</scope>
    <source>
        <strain evidence="2">cv. NJ 8807/NJ 8810</strain>
        <tissue evidence="1">Young leaf</tissue>
    </source>
</reference>
<keyword evidence="2" id="KW-1185">Reference proteome</keyword>
<dbReference type="EMBL" id="CM037161">
    <property type="protein sequence ID" value="KAH7853830.1"/>
    <property type="molecule type" value="Genomic_DNA"/>
</dbReference>
<proteinExistence type="predicted"/>
<sequence>MQPSVDDVADVLDALSFESTVTTASVGSETANWAATASLTRSSTKPHMKLGDPCWDAIRRARSADPNLGGLRVIRQLGSGDIGSVYLVELKCAEGCVFAAKVMDKKELEGRDKERRAKTERGILELLDHPFLPTLYATLDSPRWCCLLTEFCPGGDLHVLRERQPEKRFDEAVVRYGLSLLIALNFRINLR</sequence>
<evidence type="ECO:0000313" key="2">
    <source>
        <dbReference type="Proteomes" id="UP000828048"/>
    </source>
</evidence>
<organism evidence="1 2">
    <name type="scientific">Vaccinium darrowii</name>
    <dbReference type="NCBI Taxonomy" id="229202"/>
    <lineage>
        <taxon>Eukaryota</taxon>
        <taxon>Viridiplantae</taxon>
        <taxon>Streptophyta</taxon>
        <taxon>Embryophyta</taxon>
        <taxon>Tracheophyta</taxon>
        <taxon>Spermatophyta</taxon>
        <taxon>Magnoliopsida</taxon>
        <taxon>eudicotyledons</taxon>
        <taxon>Gunneridae</taxon>
        <taxon>Pentapetalae</taxon>
        <taxon>asterids</taxon>
        <taxon>Ericales</taxon>
        <taxon>Ericaceae</taxon>
        <taxon>Vaccinioideae</taxon>
        <taxon>Vaccinieae</taxon>
        <taxon>Vaccinium</taxon>
    </lineage>
</organism>
<accession>A0ACB7YLX3</accession>
<gene>
    <name evidence="1" type="ORF">Vadar_007094</name>
</gene>